<dbReference type="AlphaFoldDB" id="A0A346NIM9"/>
<protein>
    <submittedName>
        <fullName evidence="1">Uncharacterized protein</fullName>
    </submittedName>
</protein>
<name>A0A346NIM9_9ALTE</name>
<evidence type="ECO:0000313" key="2">
    <source>
        <dbReference type="Proteomes" id="UP000262073"/>
    </source>
</evidence>
<accession>A0A346NIM9</accession>
<dbReference type="EMBL" id="CP031769">
    <property type="protein sequence ID" value="AXR05386.1"/>
    <property type="molecule type" value="Genomic_DNA"/>
</dbReference>
<dbReference type="Proteomes" id="UP000262073">
    <property type="component" value="Chromosome"/>
</dbReference>
<dbReference type="OrthoDB" id="9800940at2"/>
<evidence type="ECO:0000313" key="1">
    <source>
        <dbReference type="EMBL" id="AXR05386.1"/>
    </source>
</evidence>
<sequence>MSGNKGSYLFIGSLIGIRTTLATSIKVNETLSGSLRANRDKWKRLSDDEKSAYLAEQHEFAHHQLMTSSLAGVLYWRLNEAWVRDITWLSKELASFNLIPGRGMNLWDWWQKTGECKVKASAAICSGRLSYMNHVFKHLNLVAEVRDYLYSNEIPSAQITRREFSKMLSEAFGWCAERAGLSLNGEHHEFLDKSKNYAKIAAREPNQSTFLAKDTYNFQALFEAYSICEELFVLQVVGDNERAGDLLKKTLEGPFGGAMRVLIPLSKSSEWYLGFSPHIAKSFAMLMCNAPVDIAAYKEERRLEEILPWLDLHKDFSHKGISLHNLASITENIYSTLHQPLFTEKAEWLHYLNIPDIKSLKKYFSRPKSSDIEKFNLAVTSNAINQAAFTFKINLSSTYKLLMAWPESPAEYSKHFQSWFVDTKKSICILEYTDGLHISLAPTIQANEIPHLKNLITTQPLWVITGLLLRTHQYYLVKSYWDGTCRPALKIVVDKLKELLDKEIGKHSDIYYRYLTEITNQLEKQAQSLFPNTLVVDDFDLYCDQ</sequence>
<reference evidence="1 2" key="1">
    <citation type="submission" date="2018-08" db="EMBL/GenBank/DDBJ databases">
        <title>Salinimonas sediminis sp. nov., a piezophilic bacterium isolated from a deep-sea sediment sample from the New Britain Trench.</title>
        <authorList>
            <person name="Cao J."/>
        </authorList>
    </citation>
    <scope>NUCLEOTIDE SEQUENCE [LARGE SCALE GENOMIC DNA]</scope>
    <source>
        <strain evidence="1 2">N102</strain>
    </source>
</reference>
<gene>
    <name evidence="1" type="ORF">D0Y50_02780</name>
</gene>
<dbReference type="KEGG" id="salm:D0Y50_02780"/>
<dbReference type="RefSeq" id="WP_117315388.1">
    <property type="nucleotide sequence ID" value="NZ_CP031769.1"/>
</dbReference>
<organism evidence="1 2">
    <name type="scientific">Salinimonas sediminis</name>
    <dbReference type="NCBI Taxonomy" id="2303538"/>
    <lineage>
        <taxon>Bacteria</taxon>
        <taxon>Pseudomonadati</taxon>
        <taxon>Pseudomonadota</taxon>
        <taxon>Gammaproteobacteria</taxon>
        <taxon>Alteromonadales</taxon>
        <taxon>Alteromonadaceae</taxon>
        <taxon>Alteromonas/Salinimonas group</taxon>
        <taxon>Salinimonas</taxon>
    </lineage>
</organism>
<keyword evidence="2" id="KW-1185">Reference proteome</keyword>
<proteinExistence type="predicted"/>